<name>A0ABS4KSS3_9CLOT</name>
<comment type="caution">
    <text evidence="5">The sequence shown here is derived from an EMBL/GenBank/DDBJ whole genome shotgun (WGS) entry which is preliminary data.</text>
</comment>
<dbReference type="EC" id="2.7.7.61" evidence="1"/>
<evidence type="ECO:0000313" key="5">
    <source>
        <dbReference type="EMBL" id="MBP2033083.1"/>
    </source>
</evidence>
<evidence type="ECO:0000256" key="1">
    <source>
        <dbReference type="ARBA" id="ARBA00012524"/>
    </source>
</evidence>
<evidence type="ECO:0000256" key="3">
    <source>
        <dbReference type="ARBA" id="ARBA00022695"/>
    </source>
</evidence>
<dbReference type="EMBL" id="JAGGLM010000010">
    <property type="protein sequence ID" value="MBP2033083.1"/>
    <property type="molecule type" value="Genomic_DNA"/>
</dbReference>
<dbReference type="RefSeq" id="WP_209702236.1">
    <property type="nucleotide sequence ID" value="NZ_JAGGLM010000010.1"/>
</dbReference>
<evidence type="ECO:0000256" key="2">
    <source>
        <dbReference type="ARBA" id="ARBA00022679"/>
    </source>
</evidence>
<dbReference type="NCBIfam" id="TIGR03124">
    <property type="entry name" value="citrate_citX"/>
    <property type="match status" value="1"/>
</dbReference>
<protein>
    <recommendedName>
        <fullName evidence="1">citrate lyase holo-[acyl-carrier protein] synthase</fullName>
        <ecNumber evidence="1">2.7.7.61</ecNumber>
    </recommendedName>
</protein>
<organism evidence="5 6">
    <name type="scientific">Clostridium algifaecis</name>
    <dbReference type="NCBI Taxonomy" id="1472040"/>
    <lineage>
        <taxon>Bacteria</taxon>
        <taxon>Bacillati</taxon>
        <taxon>Bacillota</taxon>
        <taxon>Clostridia</taxon>
        <taxon>Eubacteriales</taxon>
        <taxon>Clostridiaceae</taxon>
        <taxon>Clostridium</taxon>
    </lineage>
</organism>
<dbReference type="GO" id="GO:0050519">
    <property type="term" value="F:holo-citrate lyase synthase activity"/>
    <property type="evidence" value="ECO:0007669"/>
    <property type="project" value="UniProtKB-EC"/>
</dbReference>
<dbReference type="Proteomes" id="UP001519307">
    <property type="component" value="Unassembled WGS sequence"/>
</dbReference>
<gene>
    <name evidence="5" type="ORF">J2Z42_001766</name>
</gene>
<comment type="catalytic activity">
    <reaction evidence="4">
        <text>apo-[citrate lyase ACP] + 2'-(5''-triphospho-alpha-D-ribosyl)-3'-dephospho-CoA = holo-[citrate lyase ACP] + diphosphate</text>
        <dbReference type="Rhea" id="RHEA:16333"/>
        <dbReference type="Rhea" id="RHEA-COMP:10157"/>
        <dbReference type="Rhea" id="RHEA-COMP:10158"/>
        <dbReference type="ChEBI" id="CHEBI:29999"/>
        <dbReference type="ChEBI" id="CHEBI:33019"/>
        <dbReference type="ChEBI" id="CHEBI:61378"/>
        <dbReference type="ChEBI" id="CHEBI:82683"/>
        <dbReference type="EC" id="2.7.7.61"/>
    </reaction>
</comment>
<evidence type="ECO:0000313" key="6">
    <source>
        <dbReference type="Proteomes" id="UP001519307"/>
    </source>
</evidence>
<keyword evidence="3 5" id="KW-0548">Nucleotidyltransferase</keyword>
<dbReference type="InterPro" id="IPR005551">
    <property type="entry name" value="CitX"/>
</dbReference>
<dbReference type="Pfam" id="PF03802">
    <property type="entry name" value="CitX"/>
    <property type="match status" value="1"/>
</dbReference>
<evidence type="ECO:0000256" key="4">
    <source>
        <dbReference type="ARBA" id="ARBA00048574"/>
    </source>
</evidence>
<keyword evidence="6" id="KW-1185">Reference proteome</keyword>
<keyword evidence="2 5" id="KW-0808">Transferase</keyword>
<sequence length="207" mass="24198">MNINITDDGTEESNEKKLIKDIYLKCISKDDNGIEFINFKKYTMNDLLQAKEHRVHRQNCLIRDYFSPLVSMRINYPGIHKNNYTTFRIMKELCPMVINEFKNKIMYKNLQITAEGPVLTLVINENIYNIKKTTVKIEDGSIIGRCVDIDVYDTKGNGISRKELGLKSRKCYICDEDANICCRAKKHSIEEIEKNISDRLKKYLKDK</sequence>
<proteinExistence type="predicted"/>
<reference evidence="5 6" key="1">
    <citation type="submission" date="2021-03" db="EMBL/GenBank/DDBJ databases">
        <title>Genomic Encyclopedia of Type Strains, Phase IV (KMG-IV): sequencing the most valuable type-strain genomes for metagenomic binning, comparative biology and taxonomic classification.</title>
        <authorList>
            <person name="Goeker M."/>
        </authorList>
    </citation>
    <scope>NUCLEOTIDE SEQUENCE [LARGE SCALE GENOMIC DNA]</scope>
    <source>
        <strain evidence="5 6">DSM 28783</strain>
    </source>
</reference>
<accession>A0ABS4KSS3</accession>